<organism evidence="1 2">
    <name type="scientific">Candidatus Rhodoblastus alkanivorans</name>
    <dbReference type="NCBI Taxonomy" id="2954117"/>
    <lineage>
        <taxon>Bacteria</taxon>
        <taxon>Pseudomonadati</taxon>
        <taxon>Pseudomonadota</taxon>
        <taxon>Alphaproteobacteria</taxon>
        <taxon>Hyphomicrobiales</taxon>
        <taxon>Rhodoblastaceae</taxon>
        <taxon>Rhodoblastus</taxon>
    </lineage>
</organism>
<keyword evidence="2" id="KW-1185">Reference proteome</keyword>
<dbReference type="Proteomes" id="UP001139104">
    <property type="component" value="Unassembled WGS sequence"/>
</dbReference>
<gene>
    <name evidence="1" type="ORF">K2U94_19560</name>
</gene>
<name>A0ABS9ZBB5_9HYPH</name>
<protein>
    <recommendedName>
        <fullName evidence="3">PhoU domain-containing protein</fullName>
    </recommendedName>
</protein>
<reference evidence="1" key="1">
    <citation type="journal article" date="2022" name="ISME J.">
        <title>Identification of active gaseous-alkane degraders at natural gas seeps.</title>
        <authorList>
            <person name="Farhan Ul Haque M."/>
            <person name="Hernandez M."/>
            <person name="Crombie A.T."/>
            <person name="Murrell J.C."/>
        </authorList>
    </citation>
    <scope>NUCLEOTIDE SEQUENCE</scope>
    <source>
        <strain evidence="1">PC2</strain>
    </source>
</reference>
<dbReference type="RefSeq" id="WP_243068969.1">
    <property type="nucleotide sequence ID" value="NZ_JAIVFK010000057.1"/>
</dbReference>
<accession>A0ABS9ZBB5</accession>
<dbReference type="EMBL" id="JAIVFP010000002">
    <property type="protein sequence ID" value="MCI4684938.1"/>
    <property type="molecule type" value="Genomic_DNA"/>
</dbReference>
<evidence type="ECO:0008006" key="3">
    <source>
        <dbReference type="Google" id="ProtNLM"/>
    </source>
</evidence>
<comment type="caution">
    <text evidence="1">The sequence shown here is derived from an EMBL/GenBank/DDBJ whole genome shotgun (WGS) entry which is preliminary data.</text>
</comment>
<sequence>MSDPRRLQLRQTVAAHDKMLDGMIDEFFSAASTCLTPLVHSSQRTLDIIVLQDRWIEKSVRHTRDSLRLITCAPAVP</sequence>
<evidence type="ECO:0000313" key="2">
    <source>
        <dbReference type="Proteomes" id="UP001139104"/>
    </source>
</evidence>
<proteinExistence type="predicted"/>
<evidence type="ECO:0000313" key="1">
    <source>
        <dbReference type="EMBL" id="MCI4684938.1"/>
    </source>
</evidence>